<name>A0A5E4QM47_9NEOP</name>
<feature type="transmembrane region" description="Helical" evidence="5">
    <location>
        <begin position="449"/>
        <end position="470"/>
    </location>
</feature>
<feature type="transmembrane region" description="Helical" evidence="5">
    <location>
        <begin position="202"/>
        <end position="223"/>
    </location>
</feature>
<reference evidence="6 7" key="1">
    <citation type="submission" date="2017-07" db="EMBL/GenBank/DDBJ databases">
        <authorList>
            <person name="Talla V."/>
            <person name="Backstrom N."/>
        </authorList>
    </citation>
    <scope>NUCLEOTIDE SEQUENCE [LARGE SCALE GENOMIC DNA]</scope>
</reference>
<keyword evidence="3 5" id="KW-1133">Transmembrane helix</keyword>
<evidence type="ECO:0000256" key="4">
    <source>
        <dbReference type="ARBA" id="ARBA00023136"/>
    </source>
</evidence>
<dbReference type="GO" id="GO:0016020">
    <property type="term" value="C:membrane"/>
    <property type="evidence" value="ECO:0007669"/>
    <property type="project" value="UniProtKB-SubCell"/>
</dbReference>
<feature type="transmembrane region" description="Helical" evidence="5">
    <location>
        <begin position="295"/>
        <end position="316"/>
    </location>
</feature>
<dbReference type="PANTHER" id="PTHR23507">
    <property type="entry name" value="ZGC:174356"/>
    <property type="match status" value="1"/>
</dbReference>
<organism evidence="6 7">
    <name type="scientific">Leptidea sinapis</name>
    <dbReference type="NCBI Taxonomy" id="189913"/>
    <lineage>
        <taxon>Eukaryota</taxon>
        <taxon>Metazoa</taxon>
        <taxon>Ecdysozoa</taxon>
        <taxon>Arthropoda</taxon>
        <taxon>Hexapoda</taxon>
        <taxon>Insecta</taxon>
        <taxon>Pterygota</taxon>
        <taxon>Neoptera</taxon>
        <taxon>Endopterygota</taxon>
        <taxon>Lepidoptera</taxon>
        <taxon>Glossata</taxon>
        <taxon>Ditrysia</taxon>
        <taxon>Papilionoidea</taxon>
        <taxon>Pieridae</taxon>
        <taxon>Dismorphiinae</taxon>
        <taxon>Leptidea</taxon>
    </lineage>
</organism>
<feature type="transmembrane region" description="Helical" evidence="5">
    <location>
        <begin position="229"/>
        <end position="249"/>
    </location>
</feature>
<evidence type="ECO:0008006" key="8">
    <source>
        <dbReference type="Google" id="ProtNLM"/>
    </source>
</evidence>
<dbReference type="InterPro" id="IPR036259">
    <property type="entry name" value="MFS_trans_sf"/>
</dbReference>
<evidence type="ECO:0000256" key="2">
    <source>
        <dbReference type="ARBA" id="ARBA00022692"/>
    </source>
</evidence>
<dbReference type="SUPFAM" id="SSF103473">
    <property type="entry name" value="MFS general substrate transporter"/>
    <property type="match status" value="1"/>
</dbReference>
<proteinExistence type="predicted"/>
<evidence type="ECO:0000313" key="7">
    <source>
        <dbReference type="Proteomes" id="UP000324832"/>
    </source>
</evidence>
<comment type="subcellular location">
    <subcellularLocation>
        <location evidence="1">Membrane</location>
        <topology evidence="1">Multi-pass membrane protein</topology>
    </subcellularLocation>
</comment>
<feature type="transmembrane region" description="Helical" evidence="5">
    <location>
        <begin position="169"/>
        <end position="190"/>
    </location>
</feature>
<dbReference type="Proteomes" id="UP000324832">
    <property type="component" value="Unassembled WGS sequence"/>
</dbReference>
<dbReference type="GO" id="GO:0022857">
    <property type="term" value="F:transmembrane transporter activity"/>
    <property type="evidence" value="ECO:0007669"/>
    <property type="project" value="InterPro"/>
</dbReference>
<evidence type="ECO:0000256" key="1">
    <source>
        <dbReference type="ARBA" id="ARBA00004141"/>
    </source>
</evidence>
<keyword evidence="2 5" id="KW-0812">Transmembrane</keyword>
<dbReference type="Gene3D" id="1.20.1250.20">
    <property type="entry name" value="MFS general substrate transporter like domains"/>
    <property type="match status" value="1"/>
</dbReference>
<protein>
    <recommendedName>
        <fullName evidence="8">Major facilitator superfamily (MFS) profile domain-containing protein</fullName>
    </recommendedName>
</protein>
<evidence type="ECO:0000313" key="6">
    <source>
        <dbReference type="EMBL" id="VVC98019.1"/>
    </source>
</evidence>
<accession>A0A5E4QM47</accession>
<feature type="transmembrane region" description="Helical" evidence="5">
    <location>
        <begin position="136"/>
        <end position="157"/>
    </location>
</feature>
<dbReference type="PANTHER" id="PTHR23507:SF1">
    <property type="entry name" value="FI18259P1-RELATED"/>
    <property type="match status" value="1"/>
</dbReference>
<dbReference type="Pfam" id="PF07690">
    <property type="entry name" value="MFS_1"/>
    <property type="match status" value="1"/>
</dbReference>
<keyword evidence="4 5" id="KW-0472">Membrane</keyword>
<sequence length="496" mass="55897">MDITKSNIRLTDNTEEPTWPDTSKRFVKKIRVLLRETTVEPCLFTYMLCTSISSLAVQNMHLEKSCRVNYRLGDDICNRISARNTTGLDEELNNVQSLVAQVVAWKFPLQTAIPAVMVLFVGAWSDRTKKRKICILLPFIGEIIANIGLLLATYYFYEVSLTSTALIEALPSAFTGSYIIIFIGMYSFMADRTTIENRTFRLGLVTLCVSAGTPSGTALSGIALKTLGYYGVFSLLLVLHILSFLYGLFRLEDVLPVEEEQRFHNEQKNSCNRKCIEVLRLVANTMMVVLRPRAFGLRTQIIFVAILYFLMVGPLYGDSQVSYLYAIRKFNFNEVEYRTFFCITVLSKKYRVEDSIIGALAAVSRIAACFVFAFAPSRTWYYLAPVFNIFSHTGLTAVRSIATKSVSTKEVAKLSSIMGVMEAMAPSIYMPTSSYIYVSTIQSFPGAFYLFDATLTVFALGLFAAIYTLVRKRNKIIVRDASKKEEIARSNEVSRF</sequence>
<gene>
    <name evidence="6" type="ORF">LSINAPIS_LOCUS9175</name>
</gene>
<evidence type="ECO:0000256" key="3">
    <source>
        <dbReference type="ARBA" id="ARBA00022989"/>
    </source>
</evidence>
<dbReference type="AlphaFoldDB" id="A0A5E4QM47"/>
<evidence type="ECO:0000256" key="5">
    <source>
        <dbReference type="SAM" id="Phobius"/>
    </source>
</evidence>
<dbReference type="EMBL" id="FZQP02003334">
    <property type="protein sequence ID" value="VVC98019.1"/>
    <property type="molecule type" value="Genomic_DNA"/>
</dbReference>
<keyword evidence="7" id="KW-1185">Reference proteome</keyword>
<dbReference type="InterPro" id="IPR011701">
    <property type="entry name" value="MFS"/>
</dbReference>
<feature type="transmembrane region" description="Helical" evidence="5">
    <location>
        <begin position="356"/>
        <end position="375"/>
    </location>
</feature>